<feature type="compositionally biased region" description="Gly residues" evidence="1">
    <location>
        <begin position="1"/>
        <end position="10"/>
    </location>
</feature>
<evidence type="ECO:0000313" key="3">
    <source>
        <dbReference type="Proteomes" id="UP001500449"/>
    </source>
</evidence>
<reference evidence="2 3" key="1">
    <citation type="journal article" date="2019" name="Int. J. Syst. Evol. Microbiol.">
        <title>The Global Catalogue of Microorganisms (GCM) 10K type strain sequencing project: providing services to taxonomists for standard genome sequencing and annotation.</title>
        <authorList>
            <consortium name="The Broad Institute Genomics Platform"/>
            <consortium name="The Broad Institute Genome Sequencing Center for Infectious Disease"/>
            <person name="Wu L."/>
            <person name="Ma J."/>
        </authorList>
    </citation>
    <scope>NUCLEOTIDE SEQUENCE [LARGE SCALE GENOMIC DNA]</scope>
    <source>
        <strain evidence="2 3">JCM 16009</strain>
    </source>
</reference>
<gene>
    <name evidence="2" type="ORF">GCM10009836_06720</name>
</gene>
<accession>A0ABN2MLR3</accession>
<name>A0ABN2MLR3_9PSEU</name>
<proteinExistence type="predicted"/>
<evidence type="ECO:0000256" key="1">
    <source>
        <dbReference type="SAM" id="MobiDB-lite"/>
    </source>
</evidence>
<organism evidence="2 3">
    <name type="scientific">Pseudonocardia ailaonensis</name>
    <dbReference type="NCBI Taxonomy" id="367279"/>
    <lineage>
        <taxon>Bacteria</taxon>
        <taxon>Bacillati</taxon>
        <taxon>Actinomycetota</taxon>
        <taxon>Actinomycetes</taxon>
        <taxon>Pseudonocardiales</taxon>
        <taxon>Pseudonocardiaceae</taxon>
        <taxon>Pseudonocardia</taxon>
    </lineage>
</organism>
<feature type="compositionally biased region" description="Low complexity" evidence="1">
    <location>
        <begin position="11"/>
        <end position="23"/>
    </location>
</feature>
<evidence type="ECO:0000313" key="2">
    <source>
        <dbReference type="EMBL" id="GAA1831417.1"/>
    </source>
</evidence>
<dbReference type="Proteomes" id="UP001500449">
    <property type="component" value="Unassembled WGS sequence"/>
</dbReference>
<feature type="compositionally biased region" description="Basic and acidic residues" evidence="1">
    <location>
        <begin position="43"/>
        <end position="52"/>
    </location>
</feature>
<comment type="caution">
    <text evidence="2">The sequence shown here is derived from an EMBL/GenBank/DDBJ whole genome shotgun (WGS) entry which is preliminary data.</text>
</comment>
<sequence length="90" mass="9059">MLGFGGGVGSGAAPATPEPTAVPRSATSTISTIPRMIRTAAHPPEDRPERADLLTPAAPGRGATPVTRTNFLLSEDPAAAAPSGSLLRTE</sequence>
<keyword evidence="3" id="KW-1185">Reference proteome</keyword>
<protein>
    <submittedName>
        <fullName evidence="2">Uncharacterized protein</fullName>
    </submittedName>
</protein>
<dbReference type="EMBL" id="BAAAQK010000003">
    <property type="protein sequence ID" value="GAA1831417.1"/>
    <property type="molecule type" value="Genomic_DNA"/>
</dbReference>
<feature type="region of interest" description="Disordered" evidence="1">
    <location>
        <begin position="1"/>
        <end position="90"/>
    </location>
</feature>